<evidence type="ECO:0000313" key="11">
    <source>
        <dbReference type="Proteomes" id="UP000181686"/>
    </source>
</evidence>
<evidence type="ECO:0000313" key="9">
    <source>
        <dbReference type="EMBL" id="OIN05449.1"/>
    </source>
</evidence>
<keyword evidence="3" id="KW-0433">Leucine-rich repeat</keyword>
<dbReference type="GO" id="GO:0005737">
    <property type="term" value="C:cytoplasm"/>
    <property type="evidence" value="ECO:0007669"/>
    <property type="project" value="TreeGrafter"/>
</dbReference>
<evidence type="ECO:0000313" key="10">
    <source>
        <dbReference type="EMBL" id="SDP62954.1"/>
    </source>
</evidence>
<dbReference type="EC" id="2.3.2.27" evidence="2"/>
<evidence type="ECO:0000256" key="3">
    <source>
        <dbReference type="ARBA" id="ARBA00022614"/>
    </source>
</evidence>
<protein>
    <recommendedName>
        <fullName evidence="2">RING-type E3 ubiquitin transferase</fullName>
        <ecNumber evidence="2">2.3.2.27</ecNumber>
    </recommendedName>
</protein>
<dbReference type="RefSeq" id="WP_071491636.1">
    <property type="nucleotide sequence ID" value="NZ_LT629708.1"/>
</dbReference>
<evidence type="ECO:0000256" key="1">
    <source>
        <dbReference type="ARBA" id="ARBA00000900"/>
    </source>
</evidence>
<keyword evidence="6" id="KW-0832">Ubl conjugation</keyword>
<feature type="domain" description="NEL" evidence="8">
    <location>
        <begin position="2004"/>
        <end position="2301"/>
    </location>
</feature>
<keyword evidence="6" id="KW-0808">Transferase</keyword>
<dbReference type="PANTHER" id="PTHR48051:SF1">
    <property type="entry name" value="RAS SUPPRESSOR PROTEIN 1"/>
    <property type="match status" value="1"/>
</dbReference>
<dbReference type="InterPro" id="IPR003591">
    <property type="entry name" value="Leu-rich_rpt_typical-subtyp"/>
</dbReference>
<keyword evidence="6" id="KW-0964">Secreted</keyword>
<organism evidence="9 11">
    <name type="scientific">Pseudomonas extremorientalis</name>
    <dbReference type="NCBI Taxonomy" id="169669"/>
    <lineage>
        <taxon>Bacteria</taxon>
        <taxon>Pseudomonadati</taxon>
        <taxon>Pseudomonadota</taxon>
        <taxon>Gammaproteobacteria</taxon>
        <taxon>Pseudomonadales</taxon>
        <taxon>Pseudomonadaceae</taxon>
        <taxon>Pseudomonas</taxon>
    </lineage>
</organism>
<dbReference type="GO" id="GO:0016567">
    <property type="term" value="P:protein ubiquitination"/>
    <property type="evidence" value="ECO:0007669"/>
    <property type="project" value="InterPro"/>
</dbReference>
<dbReference type="SUPFAM" id="SSF52058">
    <property type="entry name" value="L domain-like"/>
    <property type="match status" value="2"/>
</dbReference>
<dbReference type="GO" id="GO:0061630">
    <property type="term" value="F:ubiquitin protein ligase activity"/>
    <property type="evidence" value="ECO:0007669"/>
    <property type="project" value="UniProtKB-EC"/>
</dbReference>
<dbReference type="GO" id="GO:0005576">
    <property type="term" value="C:extracellular region"/>
    <property type="evidence" value="ECO:0007669"/>
    <property type="project" value="UniProtKB-UniRule"/>
</dbReference>
<dbReference type="PROSITE" id="PS51450">
    <property type="entry name" value="LRR"/>
    <property type="match status" value="1"/>
</dbReference>
<feature type="active site" description="Glycyl thioester intermediate" evidence="6">
    <location>
        <position position="2091"/>
    </location>
</feature>
<evidence type="ECO:0000256" key="2">
    <source>
        <dbReference type="ARBA" id="ARBA00012483"/>
    </source>
</evidence>
<dbReference type="EMBL" id="MDGK01000056">
    <property type="protein sequence ID" value="OIN05449.1"/>
    <property type="molecule type" value="Genomic_DNA"/>
</dbReference>
<dbReference type="InterPro" id="IPR050216">
    <property type="entry name" value="LRR_domain-containing"/>
</dbReference>
<evidence type="ECO:0000313" key="12">
    <source>
        <dbReference type="Proteomes" id="UP000182654"/>
    </source>
</evidence>
<accession>A0A1H0U9V3</accession>
<dbReference type="Gene3D" id="1.20.58.360">
    <property type="entry name" value="Shigella T3SS effector IpaH defines"/>
    <property type="match status" value="1"/>
</dbReference>
<dbReference type="PROSITE" id="PS52053">
    <property type="entry name" value="NEL"/>
    <property type="match status" value="1"/>
</dbReference>
<dbReference type="Gene3D" id="3.80.10.10">
    <property type="entry name" value="Ribonuclease Inhibitor"/>
    <property type="match status" value="3"/>
</dbReference>
<evidence type="ECO:0000256" key="4">
    <source>
        <dbReference type="ARBA" id="ARBA00022737"/>
    </source>
</evidence>
<proteinExistence type="inferred from homology"/>
<keyword evidence="12" id="KW-1185">Reference proteome</keyword>
<dbReference type="Pfam" id="PF20178">
    <property type="entry name" value="ToxA_N"/>
    <property type="match status" value="1"/>
</dbReference>
<keyword evidence="4" id="KW-0677">Repeat</keyword>
<dbReference type="Proteomes" id="UP000182654">
    <property type="component" value="Chromosome I"/>
</dbReference>
<sequence>MTISTSPKSEATPSASNSLHDAFFKSTLPEWLTKATPQQREALKAAPVTLPDGYLRASAAQRKPVHDSITASATAQARLAEAISTFKEIDAFAKPLLVTALKDQFNVELEVDSTYIRLLQPLEIGIFGIDVSSFEVLKLPLLDAALHNFEASECEVGAFHAASGFMVEHAGELVPLATSLTVPQFTGLCRSLDIGAQYQTYLKNFFKPADAVALAALREPFIDAHKTALRAAAEMALLNKDILPQDHRMILSVINGELTPSVDGRPVWFRDLTLMGHRMIGCIVFVISDKYRYTDDSIIYIPNDPYHPLKRYTDAERIALFKKRLVTPDPTPSAGDLPTQDQRFFSQFVTYTERPNYFGRFTKDAPSGSFSEALKPYGSIINDLVRGAFTFAGFKKLPPAAPRPQVPLRDIDPAPGGVARKGHGMWAANVDLWAYLFDQHRDKLLDDARAHAVPTAQVDAQVRSRKFSALLNIGLLLLTGVSMLVPGLGEAMLVLMGAQLLYTAFEGAIEWSEGDRKAAKAHLVDVAENLVLIGVMAGAGKGFGKLLAVPAEPVVECLHPVVLPNGETRLWKPDLKGYESDVSLAADARPDPLGRYEVDGKTYIRQDGKVYQISQDTASNAWRIQHPSNPEAYQPLLRHNGQGAWRHTLERPLTWDRLTLLRRLGHATEPYSDEQLLKIADISGISDNTLRKVHLDNQPLPADLANAIRLFDADQGVDAVIVQVQSGQAIDSRYLYCLPLITELPRWPRGRVLDVFDAPDLTGTPVRYGAERLAAGDPVKEPIRVNREEVLADGLPARILDALDEAEVNRLLGGEGARVREARPDEFRKQLSDFAQTRRSAIFERLYEGAQAQDPRVAQLRKASPGLSQAAANEILAHTPEETLARLESTGTVPLAMREEAHWYARQERQTRAFAGLYSEHVATTDTKRLALHALQQLPGWSDTVRLEIRRDSIDGALIDAIGDESSTVRKYLVKDGPTYQAFNERGEPLNSRPRYGDNFYASVLHALPDESRQALGIPHVGQQAQLREAIIRSAKEHARLAPQWIEQAPLRPMPPSRARTHQIGYAFSGRGRGLAPSLESRARDVYHRLTPKKAKAFIRRLKAAGKTDNQIYDLLQQRRREWEDLEATLERWVNEGSVGRRATADALKRCWQNGPLAENNKAFTYFYLPADGPLPSIAIDFPHVRKLSAWHLTVEQLSNLFPNLENLKISVREEHAGDLLLKLKQTPKINHLELSVKLTPQVLNGLGELTHLVELKVNDDGYGSQMQPTLDVSPLSQLRRLEINSPRMLFWPTGVFQLPRLTRLNLYRTGIRTAPSELLTSSNRFVKALSLDWRKYPLDQFRLAYNNFISRPHIVDLESMVQDFCTGELDRMSHETGYHNSNEISRNFATQWSTHQARFQAIEALSEQYNTLSTYLEAWSQADAGTPVSMKTQTMNSLKGLWGAGALERYSQNQLQSTPRVRHLTLRDLPATALPDLPANNFNHVTDVRLSGLNNLRAPIEQVRGFIAAFPQLNILQLDNCNLAEMPFSAQQQRGLQHLSLKNNPLTTADVTGLSDLRSLNLGGTHLEQVPTGVETLEQLHSLDLRNTRITTLPQALLDREALLFDIKVEGAPLSSTSEAALDAARAQVEQNRSLPANSLKRLADGVQDHFPPSESIASVVGRSLLKLPIPETAPGSAPLTQRLQRLLPPLETPSVDQWLERMRGEGLSDLQIHARIDGWNLTQETLIHQLNAWFMARLPSADIDLLPAAFNHSRVIENILQCWRRGLMADSAGQTLTLTGLRVGDLPTLTGDFSHVRNLDLSGVMITASGANGFLDSFSGLHSLLLVDNGLQRLPMALERMRDLRDLDLAYNLFHDEQTLHSTLSELRHLQQLNLNNNALTSYGIDSTSPLRILNLRSNRLTDWPQGTLESSRLRQLDIGSNLITSIPLEALDGSHDNLMAGTDISNTPTLSEQSLSALLAYGDRTGSARALGMTRHEIAVALRLELPHIAGVDQVAPVPSTDSRLLAPWISELGALQQDRFREMWAQLLAEPDNAEFFDLLKSLQNTDEFRYARVDLAQQVRTVLEAAAGNTELRQTLFGLSASHGTCGDGRLLTFSGLRVKVYEQQTLMSIDPTRLDLKGDALLKLSRQLYRLDKTEELAMAFIKQASGMVDQAEVRLRYRIGLRAGWKDKLLLPGQPTRMMYDRPISGETLVKARQWILEQEHSDVFYENLITRDYWLDYLGQKYPVELETLESEADRKHQALEDAHETMDEDYQKAVNMLEIDRQTERNLKLLELSRREVAELTPPGDDSPQPGPSRNMTGDRAP</sequence>
<dbReference type="Proteomes" id="UP000181686">
    <property type="component" value="Unassembled WGS sequence"/>
</dbReference>
<dbReference type="InterPro" id="IPR029487">
    <property type="entry name" value="NEL_dom"/>
</dbReference>
<dbReference type="PANTHER" id="PTHR48051">
    <property type="match status" value="1"/>
</dbReference>
<keyword evidence="6" id="KW-1035">Host cytoplasm</keyword>
<comment type="similarity">
    <text evidence="6">Belongs to the LRR-containing bacterial E3 ligase family.</text>
</comment>
<evidence type="ECO:0000256" key="7">
    <source>
        <dbReference type="SAM" id="MobiDB-lite"/>
    </source>
</evidence>
<evidence type="ECO:0000259" key="8">
    <source>
        <dbReference type="PROSITE" id="PS52053"/>
    </source>
</evidence>
<keyword evidence="6" id="KW-0833">Ubl conjugation pathway</keyword>
<comment type="PTM">
    <text evidence="6">Ubiquitinated in the presence of host E1 ubiquitin-activating enzyme, E2 ubiquitin-conjugating enzyme and ubiquitin.</text>
</comment>
<dbReference type="EMBL" id="LT629708">
    <property type="protein sequence ID" value="SDP62954.1"/>
    <property type="molecule type" value="Genomic_DNA"/>
</dbReference>
<dbReference type="SMART" id="SM00369">
    <property type="entry name" value="LRR_TYP"/>
    <property type="match status" value="7"/>
</dbReference>
<evidence type="ECO:0000256" key="5">
    <source>
        <dbReference type="ARBA" id="ARBA00023026"/>
    </source>
</evidence>
<gene>
    <name evidence="9" type="ORF">BFN10_23140</name>
    <name evidence="10" type="ORF">SAMN04490184_4120</name>
</gene>
<reference evidence="9 11" key="1">
    <citation type="submission" date="2016-08" db="EMBL/GenBank/DDBJ databases">
        <title>Draft genome sequence of the type strain of Pseudomonas extremorientalis LMG 19695T isolated from drinking water reservoir.</title>
        <authorList>
            <person name="Tambong J.T."/>
        </authorList>
    </citation>
    <scope>NUCLEOTIDE SEQUENCE [LARGE SCALE GENOMIC DNA]</scope>
    <source>
        <strain evidence="9 11">LMG 19695</strain>
    </source>
</reference>
<dbReference type="InterPro" id="IPR032675">
    <property type="entry name" value="LRR_dom_sf"/>
</dbReference>
<reference evidence="10 12" key="2">
    <citation type="submission" date="2016-10" db="EMBL/GenBank/DDBJ databases">
        <authorList>
            <person name="Varghese N."/>
            <person name="Submissions S."/>
        </authorList>
    </citation>
    <scope>NUCLEOTIDE SEQUENCE [LARGE SCALE GENOMIC DNA]</scope>
    <source>
        <strain evidence="10 12">BS2774</strain>
    </source>
</reference>
<name>A0A1H0U9V3_9PSED</name>
<dbReference type="InterPro" id="IPR046673">
    <property type="entry name" value="ToxA_N"/>
</dbReference>
<dbReference type="InterPro" id="IPR001611">
    <property type="entry name" value="Leu-rich_rpt"/>
</dbReference>
<evidence type="ECO:0000256" key="6">
    <source>
        <dbReference type="PROSITE-ProRule" id="PRU01398"/>
    </source>
</evidence>
<keyword evidence="5" id="KW-0843">Virulence</keyword>
<comment type="catalytic activity">
    <reaction evidence="1">
        <text>S-ubiquitinyl-[E2 ubiquitin-conjugating enzyme]-L-cysteine + [acceptor protein]-L-lysine = [E2 ubiquitin-conjugating enzyme]-L-cysteine + N(6)-ubiquitinyl-[acceptor protein]-L-lysine.</text>
        <dbReference type="EC" id="2.3.2.27"/>
    </reaction>
</comment>
<dbReference type="Pfam" id="PF14496">
    <property type="entry name" value="NEL"/>
    <property type="match status" value="1"/>
</dbReference>
<feature type="region of interest" description="Disordered" evidence="7">
    <location>
        <begin position="2282"/>
        <end position="2311"/>
    </location>
</feature>